<protein>
    <recommendedName>
        <fullName evidence="3">Thioredoxin family protein</fullName>
    </recommendedName>
</protein>
<dbReference type="AlphaFoldDB" id="A0A4R9LTC1"/>
<comment type="caution">
    <text evidence="1">The sequence shown here is derived from an EMBL/GenBank/DDBJ whole genome shotgun (WGS) entry which is preliminary data.</text>
</comment>
<name>A0A4R9LTC1_9LEPT</name>
<dbReference type="RefSeq" id="WP_135763079.1">
    <property type="nucleotide sequence ID" value="NZ_RQHV01000029.1"/>
</dbReference>
<accession>A0A4R9LTC1</accession>
<dbReference type="Proteomes" id="UP000298264">
    <property type="component" value="Unassembled WGS sequence"/>
</dbReference>
<evidence type="ECO:0000313" key="2">
    <source>
        <dbReference type="Proteomes" id="UP000298264"/>
    </source>
</evidence>
<evidence type="ECO:0008006" key="3">
    <source>
        <dbReference type="Google" id="ProtNLM"/>
    </source>
</evidence>
<dbReference type="EMBL" id="RQHV01000029">
    <property type="protein sequence ID" value="TGN13355.1"/>
    <property type="molecule type" value="Genomic_DNA"/>
</dbReference>
<reference evidence="1" key="1">
    <citation type="journal article" date="2019" name="PLoS Negl. Trop. Dis.">
        <title>Revisiting the worldwide diversity of Leptospira species in the environment.</title>
        <authorList>
            <person name="Vincent A.T."/>
            <person name="Schiettekatte O."/>
            <person name="Bourhy P."/>
            <person name="Veyrier F.J."/>
            <person name="Picardeau M."/>
        </authorList>
    </citation>
    <scope>NUCLEOTIDE SEQUENCE [LARGE SCALE GENOMIC DNA]</scope>
    <source>
        <strain evidence="1">201400974</strain>
    </source>
</reference>
<gene>
    <name evidence="1" type="ORF">EHS11_03745</name>
</gene>
<organism evidence="1 2">
    <name type="scientific">Leptospira ilyithenensis</name>
    <dbReference type="NCBI Taxonomy" id="2484901"/>
    <lineage>
        <taxon>Bacteria</taxon>
        <taxon>Pseudomonadati</taxon>
        <taxon>Spirochaetota</taxon>
        <taxon>Spirochaetia</taxon>
        <taxon>Leptospirales</taxon>
        <taxon>Leptospiraceae</taxon>
        <taxon>Leptospira</taxon>
    </lineage>
</organism>
<dbReference type="OrthoDB" id="7185309at2"/>
<evidence type="ECO:0000313" key="1">
    <source>
        <dbReference type="EMBL" id="TGN13355.1"/>
    </source>
</evidence>
<sequence>MKIELVFETTCPNAEGTRKLLNVIEAELGLQLNIIEINKDDPDAPDYSKKLSSPTILIDGKDAVSDGSQGGDACRIYHAPYGRLTGLPSKEVVIQSILLAGQG</sequence>
<keyword evidence="2" id="KW-1185">Reference proteome</keyword>
<proteinExistence type="predicted"/>